<dbReference type="EMBL" id="CM034403">
    <property type="protein sequence ID" value="KAJ0174743.1"/>
    <property type="molecule type" value="Genomic_DNA"/>
</dbReference>
<sequence length="311" mass="34452">MRSVFYVLLFVLISASARRGSGGGRSGGSHSGRSGGTHSYPSSNGYSGTGHSGGNSGTGYSGTKNTHTYPSSTGLSGNNVAGSNVHNTHHQSTYHKTEVHNHYHYNPPQQISYGSQHFPVYHSPPPVYVYQYRDSGSRFDTLLTGLALYNLGRMSNSHHYSPNREYRSNPNERCILGIRKQNGDYEETRIECKLMSSFIWEAQSQPTQQQQQVVQNNVITTVVNDGNKTVSTTVQNTQVVDALQVKGPSIKVTPGMYCFMKRTEYGSVVLQKEIDCGVLQAYAQNSMQYSNSVYNQPSLFLLLLLILYHVM</sequence>
<organism evidence="1 2">
    <name type="scientific">Dendrolimus kikuchii</name>
    <dbReference type="NCBI Taxonomy" id="765133"/>
    <lineage>
        <taxon>Eukaryota</taxon>
        <taxon>Metazoa</taxon>
        <taxon>Ecdysozoa</taxon>
        <taxon>Arthropoda</taxon>
        <taxon>Hexapoda</taxon>
        <taxon>Insecta</taxon>
        <taxon>Pterygota</taxon>
        <taxon>Neoptera</taxon>
        <taxon>Endopterygota</taxon>
        <taxon>Lepidoptera</taxon>
        <taxon>Glossata</taxon>
        <taxon>Ditrysia</taxon>
        <taxon>Bombycoidea</taxon>
        <taxon>Lasiocampidae</taxon>
        <taxon>Dendrolimus</taxon>
    </lineage>
</organism>
<gene>
    <name evidence="1" type="ORF">K1T71_009851</name>
</gene>
<evidence type="ECO:0000313" key="2">
    <source>
        <dbReference type="Proteomes" id="UP000824533"/>
    </source>
</evidence>
<accession>A0ACC1CSV7</accession>
<reference evidence="1 2" key="1">
    <citation type="journal article" date="2021" name="Front. Genet.">
        <title>Chromosome-Level Genome Assembly Reveals Significant Gene Expansion in the Toll and IMD Signaling Pathways of Dendrolimus kikuchii.</title>
        <authorList>
            <person name="Zhou J."/>
            <person name="Wu P."/>
            <person name="Xiong Z."/>
            <person name="Liu N."/>
            <person name="Zhao N."/>
            <person name="Ji M."/>
            <person name="Qiu Y."/>
            <person name="Yang B."/>
        </authorList>
    </citation>
    <scope>NUCLEOTIDE SEQUENCE [LARGE SCALE GENOMIC DNA]</scope>
    <source>
        <strain evidence="1">Ann1</strain>
    </source>
</reference>
<proteinExistence type="predicted"/>
<protein>
    <submittedName>
        <fullName evidence="1">Uncharacterized protein</fullName>
    </submittedName>
</protein>
<name>A0ACC1CSV7_9NEOP</name>
<evidence type="ECO:0000313" key="1">
    <source>
        <dbReference type="EMBL" id="KAJ0174743.1"/>
    </source>
</evidence>
<comment type="caution">
    <text evidence="1">The sequence shown here is derived from an EMBL/GenBank/DDBJ whole genome shotgun (WGS) entry which is preliminary data.</text>
</comment>
<keyword evidence="2" id="KW-1185">Reference proteome</keyword>
<dbReference type="Proteomes" id="UP000824533">
    <property type="component" value="Linkage Group LG17"/>
</dbReference>